<evidence type="ECO:0000256" key="6">
    <source>
        <dbReference type="ARBA" id="ARBA00023004"/>
    </source>
</evidence>
<dbReference type="PANTHER" id="PTHR30538:SF0">
    <property type="entry name" value="L-LYSINE 2,3-AMINOMUTASE AQ_1632-RELATED"/>
    <property type="match status" value="1"/>
</dbReference>
<evidence type="ECO:0000256" key="7">
    <source>
        <dbReference type="ARBA" id="ARBA00023014"/>
    </source>
</evidence>
<evidence type="ECO:0000256" key="5">
    <source>
        <dbReference type="ARBA" id="ARBA00022898"/>
    </source>
</evidence>
<keyword evidence="7" id="KW-0411">Iron-sulfur</keyword>
<dbReference type="InterPro" id="IPR013785">
    <property type="entry name" value="Aldolase_TIM"/>
</dbReference>
<keyword evidence="6" id="KW-0408">Iron</keyword>
<feature type="region of interest" description="Disordered" evidence="8">
    <location>
        <begin position="370"/>
        <end position="389"/>
    </location>
</feature>
<dbReference type="EMBL" id="WBKO01000003">
    <property type="protein sequence ID" value="MDV2482695.1"/>
    <property type="molecule type" value="Genomic_DNA"/>
</dbReference>
<dbReference type="NCBIfam" id="TIGR00238">
    <property type="entry name" value="KamA family radical SAM protein"/>
    <property type="match status" value="1"/>
</dbReference>
<dbReference type="SFLD" id="SFLDS00029">
    <property type="entry name" value="Radical_SAM"/>
    <property type="match status" value="1"/>
</dbReference>
<reference evidence="10 11" key="1">
    <citation type="submission" date="2019-10" db="EMBL/GenBank/DDBJ databases">
        <title>Isolation and characterization of Methanoculleus sp. Wushi-C6 from a hot spring well.</title>
        <authorList>
            <person name="Chen S.-C."/>
            <person name="Lan Z.-H."/>
            <person name="You Y.-T."/>
            <person name="Lai M.-C."/>
        </authorList>
    </citation>
    <scope>NUCLEOTIDE SEQUENCE [LARGE SCALE GENOMIC DNA]</scope>
    <source>
        <strain evidence="10 11">Wushi-C6</strain>
    </source>
</reference>
<dbReference type="CDD" id="cd01335">
    <property type="entry name" value="Radical_SAM"/>
    <property type="match status" value="1"/>
</dbReference>
<evidence type="ECO:0000256" key="4">
    <source>
        <dbReference type="ARBA" id="ARBA00022723"/>
    </source>
</evidence>
<evidence type="ECO:0000256" key="2">
    <source>
        <dbReference type="ARBA" id="ARBA00022485"/>
    </source>
</evidence>
<evidence type="ECO:0000256" key="8">
    <source>
        <dbReference type="SAM" id="MobiDB-lite"/>
    </source>
</evidence>
<dbReference type="InterPro" id="IPR003739">
    <property type="entry name" value="Lys_aminomutase/Glu_NH3_mut"/>
</dbReference>
<keyword evidence="4" id="KW-0479">Metal-binding</keyword>
<keyword evidence="11" id="KW-1185">Reference proteome</keyword>
<evidence type="ECO:0000313" key="10">
    <source>
        <dbReference type="EMBL" id="MDV2482695.1"/>
    </source>
</evidence>
<proteinExistence type="predicted"/>
<evidence type="ECO:0000259" key="9">
    <source>
        <dbReference type="PROSITE" id="PS51918"/>
    </source>
</evidence>
<protein>
    <submittedName>
        <fullName evidence="10">KamA family radical SAM protein</fullName>
    </submittedName>
</protein>
<keyword evidence="2" id="KW-0004">4Fe-4S</keyword>
<comment type="caution">
    <text evidence="10">The sequence shown here is derived from an EMBL/GenBank/DDBJ whole genome shotgun (WGS) entry which is preliminary data.</text>
</comment>
<keyword evidence="5" id="KW-0663">Pyridoxal phosphate</keyword>
<dbReference type="Gene3D" id="3.20.20.70">
    <property type="entry name" value="Aldolase class I"/>
    <property type="match status" value="1"/>
</dbReference>
<dbReference type="PANTHER" id="PTHR30538">
    <property type="entry name" value="LYSINE 2,3-AMINOMUTASE-RELATED"/>
    <property type="match status" value="1"/>
</dbReference>
<accession>A0ABU3X3Q5</accession>
<dbReference type="SFLD" id="SFLDG01070">
    <property type="entry name" value="PLP-dependent"/>
    <property type="match status" value="1"/>
</dbReference>
<keyword evidence="3" id="KW-0949">S-adenosyl-L-methionine</keyword>
<organism evidence="10 11">
    <name type="scientific">Methanoculleus caldifontis</name>
    <dbReference type="NCBI Taxonomy" id="2651577"/>
    <lineage>
        <taxon>Archaea</taxon>
        <taxon>Methanobacteriati</taxon>
        <taxon>Methanobacteriota</taxon>
        <taxon>Stenosarchaea group</taxon>
        <taxon>Methanomicrobia</taxon>
        <taxon>Methanomicrobiales</taxon>
        <taxon>Methanomicrobiaceae</taxon>
        <taxon>Methanoculleus</taxon>
    </lineage>
</organism>
<dbReference type="Pfam" id="PF04055">
    <property type="entry name" value="Radical_SAM"/>
    <property type="match status" value="1"/>
</dbReference>
<dbReference type="SUPFAM" id="SSF102114">
    <property type="entry name" value="Radical SAM enzymes"/>
    <property type="match status" value="1"/>
</dbReference>
<dbReference type="PROSITE" id="PS51918">
    <property type="entry name" value="RADICAL_SAM"/>
    <property type="match status" value="1"/>
</dbReference>
<sequence>MRTTYLSSLDKVPGISPEERADLAPVTDLFAFRSNDYYLSLIDWEDTKDPIRRLIIPSREELEVWGDADPSSEHRYTRAPGLQHKYRETALLLVSDICGGLCRYCFRKRLFIDDAREVNKDVSGGLLHIRDHPEITNVLLTGGDPLCLDTGRLADIVRRLREIEHVGIIRIGTKMPAYDPYRIIDDPALLEMIREFSAGEKKIYIMAQFNHPRELTDVACQAIRLLQEAGAVVMNQTPLIRGINDDPEVLAALFDKLSFIGANPYYVFQCRPTTGNRTFAVPVEESYRIFEQARSKCSGLAKRARFVISHATGKIEVVGRTGELTFFKYNQAASPEDLGRFMVYKSNPEAYWFDDYTDLVDEGRVWGPDEPVRDVPELSVSPDTGCTLG</sequence>
<evidence type="ECO:0000256" key="1">
    <source>
        <dbReference type="ARBA" id="ARBA00001933"/>
    </source>
</evidence>
<evidence type="ECO:0000313" key="11">
    <source>
        <dbReference type="Proteomes" id="UP001281203"/>
    </source>
</evidence>
<dbReference type="Proteomes" id="UP001281203">
    <property type="component" value="Unassembled WGS sequence"/>
</dbReference>
<comment type="cofactor">
    <cofactor evidence="1">
        <name>pyridoxal 5'-phosphate</name>
        <dbReference type="ChEBI" id="CHEBI:597326"/>
    </cofactor>
</comment>
<dbReference type="InterPro" id="IPR007197">
    <property type="entry name" value="rSAM"/>
</dbReference>
<evidence type="ECO:0000256" key="3">
    <source>
        <dbReference type="ARBA" id="ARBA00022691"/>
    </source>
</evidence>
<feature type="domain" description="Radical SAM core" evidence="9">
    <location>
        <begin position="84"/>
        <end position="300"/>
    </location>
</feature>
<dbReference type="InterPro" id="IPR058240">
    <property type="entry name" value="rSAM_sf"/>
</dbReference>
<name>A0ABU3X3Q5_9EURY</name>
<dbReference type="RefSeq" id="WP_317065816.1">
    <property type="nucleotide sequence ID" value="NZ_WBKO01000003.1"/>
</dbReference>
<gene>
    <name evidence="10" type="ORF">F8E02_11950</name>
</gene>